<sequence length="264" mass="30579">MREDMDKVIVERPRRGGGVRGDGRAFRNSKERGSHLGMKRGYDHPKGLNENLQPLRRWLHKQVHRPWDKVWSELCQGIDRRSTVQAHIFLHIDDFVVRDAVMRGGEVLVRSRWWAGSDRVPLREAPHVELFVHPGTGILLPNRYRRGAAQRRRAERQAKVTAVVQGVVKPYAPYHAIDAVTQWHRIDGCWWEVTLARVPEVRRLEPAPRCYDVLRRCLVTRRGCEPPAFGTTDTMAMYGRPNVYAECMRKLGRAEVRSRLGERG</sequence>
<organism evidence="2 3">
    <name type="scientific">Variovorax paradoxus</name>
    <dbReference type="NCBI Taxonomy" id="34073"/>
    <lineage>
        <taxon>Bacteria</taxon>
        <taxon>Pseudomonadati</taxon>
        <taxon>Pseudomonadota</taxon>
        <taxon>Betaproteobacteria</taxon>
        <taxon>Burkholderiales</taxon>
        <taxon>Comamonadaceae</taxon>
        <taxon>Variovorax</taxon>
    </lineage>
</organism>
<name>A0A0H2M473_VARPD</name>
<accession>A0A0H2M473</accession>
<proteinExistence type="predicted"/>
<protein>
    <submittedName>
        <fullName evidence="2">Uncharacterized protein</fullName>
    </submittedName>
</protein>
<dbReference type="Proteomes" id="UP000035170">
    <property type="component" value="Unassembled WGS sequence"/>
</dbReference>
<dbReference type="EMBL" id="JZWI01000008">
    <property type="protein sequence ID" value="KLN57153.1"/>
    <property type="molecule type" value="Genomic_DNA"/>
</dbReference>
<evidence type="ECO:0000313" key="2">
    <source>
        <dbReference type="EMBL" id="KLN57153.1"/>
    </source>
</evidence>
<reference evidence="2 3" key="1">
    <citation type="submission" date="2015-03" db="EMBL/GenBank/DDBJ databases">
        <title>Genome sequence of Variovorax paradoxus TBEA6.</title>
        <authorList>
            <person name="Poehlein A."/>
            <person name="Schuldes J."/>
            <person name="Wuebbeler J.H."/>
            <person name="Hiessl S."/>
            <person name="Steinbuechel A."/>
            <person name="Daniel R."/>
        </authorList>
    </citation>
    <scope>NUCLEOTIDE SEQUENCE [LARGE SCALE GENOMIC DNA]</scope>
    <source>
        <strain evidence="2 3">TBEA6</strain>
    </source>
</reference>
<keyword evidence="3" id="KW-1185">Reference proteome</keyword>
<evidence type="ECO:0000313" key="3">
    <source>
        <dbReference type="Proteomes" id="UP000035170"/>
    </source>
</evidence>
<dbReference type="PATRIC" id="fig|34073.19.peg.1909"/>
<gene>
    <name evidence="2" type="ORF">VPARA_18620</name>
</gene>
<feature type="region of interest" description="Disordered" evidence="1">
    <location>
        <begin position="1"/>
        <end position="45"/>
    </location>
</feature>
<feature type="compositionally biased region" description="Basic and acidic residues" evidence="1">
    <location>
        <begin position="21"/>
        <end position="45"/>
    </location>
</feature>
<comment type="caution">
    <text evidence="2">The sequence shown here is derived from an EMBL/GenBank/DDBJ whole genome shotgun (WGS) entry which is preliminary data.</text>
</comment>
<feature type="compositionally biased region" description="Basic and acidic residues" evidence="1">
    <location>
        <begin position="1"/>
        <end position="14"/>
    </location>
</feature>
<dbReference type="AlphaFoldDB" id="A0A0H2M473"/>
<evidence type="ECO:0000256" key="1">
    <source>
        <dbReference type="SAM" id="MobiDB-lite"/>
    </source>
</evidence>